<dbReference type="AlphaFoldDB" id="A0A928YQG3"/>
<comment type="caution">
    <text evidence="1">The sequence shown here is derived from an EMBL/GenBank/DDBJ whole genome shotgun (WGS) entry which is preliminary data.</text>
</comment>
<dbReference type="EMBL" id="PRDK01000001">
    <property type="protein sequence ID" value="MBE8712348.1"/>
    <property type="molecule type" value="Genomic_DNA"/>
</dbReference>
<dbReference type="Gene3D" id="1.10.10.1150">
    <property type="entry name" value="Coenzyme PQQ synthesis protein D (PqqD)"/>
    <property type="match status" value="1"/>
</dbReference>
<gene>
    <name evidence="1" type="ORF">C4F49_01460</name>
</gene>
<organism evidence="1 2">
    <name type="scientific">Sphingobacterium hungaricum</name>
    <dbReference type="NCBI Taxonomy" id="2082723"/>
    <lineage>
        <taxon>Bacteria</taxon>
        <taxon>Pseudomonadati</taxon>
        <taxon>Bacteroidota</taxon>
        <taxon>Sphingobacteriia</taxon>
        <taxon>Sphingobacteriales</taxon>
        <taxon>Sphingobacteriaceae</taxon>
        <taxon>Sphingobacterium</taxon>
    </lineage>
</organism>
<evidence type="ECO:0000313" key="2">
    <source>
        <dbReference type="Proteomes" id="UP000616201"/>
    </source>
</evidence>
<dbReference type="InterPro" id="IPR041881">
    <property type="entry name" value="PqqD_sf"/>
</dbReference>
<accession>A0A928YQG3</accession>
<protein>
    <submittedName>
        <fullName evidence="1">PqqD family protein</fullName>
    </submittedName>
</protein>
<dbReference type="Proteomes" id="UP000616201">
    <property type="component" value="Unassembled WGS sequence"/>
</dbReference>
<dbReference type="RefSeq" id="WP_196934686.1">
    <property type="nucleotide sequence ID" value="NZ_MU158698.1"/>
</dbReference>
<keyword evidence="2" id="KW-1185">Reference proteome</keyword>
<reference evidence="1" key="1">
    <citation type="submission" date="2018-02" db="EMBL/GenBank/DDBJ databases">
        <authorList>
            <person name="Vasarhelyi B.M."/>
            <person name="Deshmukh S."/>
            <person name="Balint B."/>
            <person name="Kukolya J."/>
        </authorList>
    </citation>
    <scope>NUCLEOTIDE SEQUENCE</scope>
    <source>
        <strain evidence="1">KB22</strain>
    </source>
</reference>
<dbReference type="Pfam" id="PF05402">
    <property type="entry name" value="PqqD"/>
    <property type="match status" value="1"/>
</dbReference>
<name>A0A928YQG3_9SPHI</name>
<evidence type="ECO:0000313" key="1">
    <source>
        <dbReference type="EMBL" id="MBE8712348.1"/>
    </source>
</evidence>
<proteinExistence type="predicted"/>
<sequence>MRLRDDLTLRQIGNDYIVVDPSQDMVDMSKVYTLNETAAWLWKELKGQDFTSETMVDLLKERYEVDNEQVLKDVENLVAIFKEQGVLQNQ</sequence>
<dbReference type="InterPro" id="IPR008792">
    <property type="entry name" value="PQQD"/>
</dbReference>